<dbReference type="Proteomes" id="UP001193501">
    <property type="component" value="Unassembled WGS sequence"/>
</dbReference>
<organism evidence="2 3">
    <name type="scientific">Stagnihabitans tardus</name>
    <dbReference type="NCBI Taxonomy" id="2699202"/>
    <lineage>
        <taxon>Bacteria</taxon>
        <taxon>Pseudomonadati</taxon>
        <taxon>Pseudomonadota</taxon>
        <taxon>Alphaproteobacteria</taxon>
        <taxon>Rhodobacterales</taxon>
        <taxon>Paracoccaceae</taxon>
        <taxon>Stagnihabitans</taxon>
    </lineage>
</organism>
<evidence type="ECO:0000313" key="2">
    <source>
        <dbReference type="EMBL" id="NBZ86142.1"/>
    </source>
</evidence>
<comment type="caution">
    <text evidence="2">The sequence shown here is derived from an EMBL/GenBank/DDBJ whole genome shotgun (WGS) entry which is preliminary data.</text>
</comment>
<name>A0AAE4Y5L3_9RHOB</name>
<proteinExistence type="predicted"/>
<feature type="chain" id="PRO_5042256186" evidence="1">
    <location>
        <begin position="21"/>
        <end position="121"/>
    </location>
</feature>
<dbReference type="RefSeq" id="WP_168772942.1">
    <property type="nucleotide sequence ID" value="NZ_JAABNR010000001.1"/>
</dbReference>
<feature type="signal peptide" evidence="1">
    <location>
        <begin position="1"/>
        <end position="20"/>
    </location>
</feature>
<evidence type="ECO:0000256" key="1">
    <source>
        <dbReference type="SAM" id="SignalP"/>
    </source>
</evidence>
<accession>A0AAE4Y5L3</accession>
<reference evidence="2" key="1">
    <citation type="submission" date="2020-01" db="EMBL/GenBank/DDBJ databases">
        <authorList>
            <person name="Chen W.-M."/>
        </authorList>
    </citation>
    <scope>NUCLEOTIDE SEQUENCE</scope>
    <source>
        <strain evidence="2">CYK-10</strain>
    </source>
</reference>
<dbReference type="AlphaFoldDB" id="A0AAE4Y5L3"/>
<keyword evidence="3" id="KW-1185">Reference proteome</keyword>
<protein>
    <submittedName>
        <fullName evidence="2">Dihydrodipicolinate reductase</fullName>
    </submittedName>
</protein>
<gene>
    <name evidence="2" type="ORF">GV832_00985</name>
</gene>
<sequence>MTPFPLVAALVIGLSSAAAADGFVPVTERESFLDLLDARELRHPIYGIRLLVTADGKISGDALGWPVTGTWDWKDGYFCREMDWSGTPIPFNCQLVEVTEDQRLRFTVDRGAGDAATFRLQ</sequence>
<evidence type="ECO:0000313" key="3">
    <source>
        <dbReference type="Proteomes" id="UP001193501"/>
    </source>
</evidence>
<dbReference type="EMBL" id="JAABNR010000001">
    <property type="protein sequence ID" value="NBZ86142.1"/>
    <property type="molecule type" value="Genomic_DNA"/>
</dbReference>
<keyword evidence="1" id="KW-0732">Signal</keyword>